<proteinExistence type="predicted"/>
<sequence length="337" mass="38664">MESLTKKRISKYEAKQLFEESGIGIVESINEINESEFSSVFKVTSGGKVYYIKFGPDPEAQTLFYEKDLINVELRVHAILDAHASETTAPRHPKVVYSDNTLQKVNVGYIITEGFDVPLKGLTFPNLELRKRMMLQFGQDLAKLHKIKGTGYGYMQIGTETTWAEAYKKMVDRILADATVLNVRFDSSRIYNVITRAEPILKEMDDCALVNGDVSYYNVFVDRKKFNYQGLVNWGKAFYGDPLTDLVSLRPTRSIESNRWFVKGYTSVTNTVPDYKIRVRANLMRLYIGLIMLTELEVRFKKNSLAYRTHRSVGRRVLKKALSTLEKPYNEQTKGII</sequence>
<protein>
    <recommendedName>
        <fullName evidence="3">Aminoglycoside phosphotransferase domain-containing protein</fullName>
    </recommendedName>
</protein>
<evidence type="ECO:0000313" key="1">
    <source>
        <dbReference type="EMBL" id="HIU60544.1"/>
    </source>
</evidence>
<reference evidence="1" key="2">
    <citation type="journal article" date="2021" name="PeerJ">
        <title>Extensive microbial diversity within the chicken gut microbiome revealed by metagenomics and culture.</title>
        <authorList>
            <person name="Gilroy R."/>
            <person name="Ravi A."/>
            <person name="Getino M."/>
            <person name="Pursley I."/>
            <person name="Horton D.L."/>
            <person name="Alikhan N.F."/>
            <person name="Baker D."/>
            <person name="Gharbi K."/>
            <person name="Hall N."/>
            <person name="Watson M."/>
            <person name="Adriaenssens E.M."/>
            <person name="Foster-Nyarko E."/>
            <person name="Jarju S."/>
            <person name="Secka A."/>
            <person name="Antonio M."/>
            <person name="Oren A."/>
            <person name="Chaudhuri R.R."/>
            <person name="La Ragione R."/>
            <person name="Hildebrand F."/>
            <person name="Pallen M.J."/>
        </authorList>
    </citation>
    <scope>NUCLEOTIDE SEQUENCE</scope>
    <source>
        <strain evidence="1">18911</strain>
    </source>
</reference>
<dbReference type="SUPFAM" id="SSF56112">
    <property type="entry name" value="Protein kinase-like (PK-like)"/>
    <property type="match status" value="1"/>
</dbReference>
<evidence type="ECO:0000313" key="2">
    <source>
        <dbReference type="Proteomes" id="UP000824094"/>
    </source>
</evidence>
<dbReference type="Gene3D" id="3.90.1200.10">
    <property type="match status" value="1"/>
</dbReference>
<dbReference type="Proteomes" id="UP000824094">
    <property type="component" value="Unassembled WGS sequence"/>
</dbReference>
<comment type="caution">
    <text evidence="1">The sequence shown here is derived from an EMBL/GenBank/DDBJ whole genome shotgun (WGS) entry which is preliminary data.</text>
</comment>
<dbReference type="EMBL" id="DVNF01000121">
    <property type="protein sequence ID" value="HIU60544.1"/>
    <property type="molecule type" value="Genomic_DNA"/>
</dbReference>
<organism evidence="1 2">
    <name type="scientific">Candidatus Stercoripulliclostridium merdigallinarum</name>
    <dbReference type="NCBI Taxonomy" id="2840951"/>
    <lineage>
        <taxon>Bacteria</taxon>
        <taxon>Bacillati</taxon>
        <taxon>Bacillota</taxon>
        <taxon>Clostridia</taxon>
        <taxon>Eubacteriales</taxon>
        <taxon>Candidatus Stercoripulliclostridium</taxon>
    </lineage>
</organism>
<accession>A0A9D1SHE8</accession>
<reference evidence="1" key="1">
    <citation type="submission" date="2020-10" db="EMBL/GenBank/DDBJ databases">
        <authorList>
            <person name="Gilroy R."/>
        </authorList>
    </citation>
    <scope>NUCLEOTIDE SEQUENCE</scope>
    <source>
        <strain evidence="1">18911</strain>
    </source>
</reference>
<evidence type="ECO:0008006" key="3">
    <source>
        <dbReference type="Google" id="ProtNLM"/>
    </source>
</evidence>
<dbReference type="AlphaFoldDB" id="A0A9D1SHE8"/>
<dbReference type="InterPro" id="IPR011009">
    <property type="entry name" value="Kinase-like_dom_sf"/>
</dbReference>
<gene>
    <name evidence="1" type="ORF">IAB05_04055</name>
</gene>
<name>A0A9D1SHE8_9FIRM</name>